<gene>
    <name evidence="7" type="ORF">RHOBADRAFT_33635</name>
</gene>
<dbReference type="GeneID" id="28973576"/>
<keyword evidence="1" id="KW-0677">Repeat</keyword>
<reference evidence="7 8" key="1">
    <citation type="journal article" date="2015" name="Front. Microbiol.">
        <title>Genome sequence of the plant growth promoting endophytic yeast Rhodotorula graminis WP1.</title>
        <authorList>
            <person name="Firrincieli A."/>
            <person name="Otillar R."/>
            <person name="Salamov A."/>
            <person name="Schmutz J."/>
            <person name="Khan Z."/>
            <person name="Redman R.S."/>
            <person name="Fleck N.D."/>
            <person name="Lindquist E."/>
            <person name="Grigoriev I.V."/>
            <person name="Doty S.L."/>
        </authorList>
    </citation>
    <scope>NUCLEOTIDE SEQUENCE [LARGE SCALE GENOMIC DNA]</scope>
    <source>
        <strain evidence="7 8">WP1</strain>
    </source>
</reference>
<evidence type="ECO:0000259" key="6">
    <source>
        <dbReference type="PROSITE" id="PS51299"/>
    </source>
</evidence>
<keyword evidence="8" id="KW-1185">Reference proteome</keyword>
<feature type="region of interest" description="Disordered" evidence="5">
    <location>
        <begin position="105"/>
        <end position="200"/>
    </location>
</feature>
<dbReference type="GO" id="GO:0001228">
    <property type="term" value="F:DNA-binding transcription activator activity, RNA polymerase II-specific"/>
    <property type="evidence" value="ECO:0007669"/>
    <property type="project" value="UniProtKB-ARBA"/>
</dbReference>
<evidence type="ECO:0000256" key="4">
    <source>
        <dbReference type="SAM" id="Coils"/>
    </source>
</evidence>
<dbReference type="InterPro" id="IPR036770">
    <property type="entry name" value="Ankyrin_rpt-contain_sf"/>
</dbReference>
<dbReference type="EMBL" id="KQ474074">
    <property type="protein sequence ID" value="KPV77475.1"/>
    <property type="molecule type" value="Genomic_DNA"/>
</dbReference>
<dbReference type="SMART" id="SM01252">
    <property type="entry name" value="KilA-N"/>
    <property type="match status" value="1"/>
</dbReference>
<name>A0A194SAI9_RHOGW</name>
<organism evidence="7 8">
    <name type="scientific">Rhodotorula graminis (strain WP1)</name>
    <dbReference type="NCBI Taxonomy" id="578459"/>
    <lineage>
        <taxon>Eukaryota</taxon>
        <taxon>Fungi</taxon>
        <taxon>Dikarya</taxon>
        <taxon>Basidiomycota</taxon>
        <taxon>Pucciniomycotina</taxon>
        <taxon>Microbotryomycetes</taxon>
        <taxon>Sporidiobolales</taxon>
        <taxon>Sporidiobolaceae</taxon>
        <taxon>Rhodotorula</taxon>
    </lineage>
</organism>
<protein>
    <recommendedName>
        <fullName evidence="6">HTH APSES-type domain-containing protein</fullName>
    </recommendedName>
</protein>
<feature type="coiled-coil region" evidence="4">
    <location>
        <begin position="516"/>
        <end position="550"/>
    </location>
</feature>
<feature type="domain" description="HTH APSES-type" evidence="6">
    <location>
        <begin position="7"/>
        <end position="113"/>
    </location>
</feature>
<proteinExistence type="predicted"/>
<dbReference type="PANTHER" id="PTHR43828:SF15">
    <property type="entry name" value="TRANSCRIPTION FACTOR MBP1"/>
    <property type="match status" value="1"/>
</dbReference>
<keyword evidence="2 3" id="KW-0040">ANK repeat</keyword>
<feature type="repeat" description="ANK" evidence="3">
    <location>
        <begin position="378"/>
        <end position="410"/>
    </location>
</feature>
<dbReference type="PROSITE" id="PS51299">
    <property type="entry name" value="HTH_APSES"/>
    <property type="match status" value="1"/>
</dbReference>
<dbReference type="FunFam" id="3.10.260.10:FF:000001">
    <property type="entry name" value="APSES transcription factor (MbpA)"/>
    <property type="match status" value="1"/>
</dbReference>
<dbReference type="GO" id="GO:0003677">
    <property type="term" value="F:DNA binding"/>
    <property type="evidence" value="ECO:0007669"/>
    <property type="project" value="InterPro"/>
</dbReference>
<dbReference type="PRINTS" id="PR01415">
    <property type="entry name" value="ANKYRIN"/>
</dbReference>
<dbReference type="SMART" id="SM00248">
    <property type="entry name" value="ANK"/>
    <property type="match status" value="3"/>
</dbReference>
<dbReference type="InterPro" id="IPR018004">
    <property type="entry name" value="KilA/APSES_HTH"/>
</dbReference>
<dbReference type="RefSeq" id="XP_018273524.1">
    <property type="nucleotide sequence ID" value="XM_018413127.1"/>
</dbReference>
<dbReference type="OrthoDB" id="6718656at2759"/>
<dbReference type="Gene3D" id="1.25.40.20">
    <property type="entry name" value="Ankyrin repeat-containing domain"/>
    <property type="match status" value="1"/>
</dbReference>
<evidence type="ECO:0000313" key="8">
    <source>
        <dbReference type="Proteomes" id="UP000053890"/>
    </source>
</evidence>
<dbReference type="Pfam" id="PF12796">
    <property type="entry name" value="Ank_2"/>
    <property type="match status" value="2"/>
</dbReference>
<evidence type="ECO:0000256" key="5">
    <source>
        <dbReference type="SAM" id="MobiDB-lite"/>
    </source>
</evidence>
<evidence type="ECO:0000256" key="2">
    <source>
        <dbReference type="ARBA" id="ARBA00023043"/>
    </source>
</evidence>
<feature type="repeat" description="ANK" evidence="3">
    <location>
        <begin position="259"/>
        <end position="291"/>
    </location>
</feature>
<evidence type="ECO:0000256" key="1">
    <source>
        <dbReference type="ARBA" id="ARBA00022737"/>
    </source>
</evidence>
<dbReference type="InterPro" id="IPR003163">
    <property type="entry name" value="Tscrpt_reg_HTH_APSES-type"/>
</dbReference>
<keyword evidence="4" id="KW-0175">Coiled coil</keyword>
<dbReference type="PROSITE" id="PS50088">
    <property type="entry name" value="ANK_REPEAT"/>
    <property type="match status" value="2"/>
</dbReference>
<dbReference type="Gene3D" id="3.10.260.10">
    <property type="entry name" value="Transcription regulator HTH, APSES-type DNA-binding domain"/>
    <property type="match status" value="1"/>
</dbReference>
<dbReference type="GO" id="GO:0033309">
    <property type="term" value="C:SBF transcription complex"/>
    <property type="evidence" value="ECO:0007669"/>
    <property type="project" value="TreeGrafter"/>
</dbReference>
<dbReference type="Pfam" id="PF04383">
    <property type="entry name" value="KilA-N"/>
    <property type="match status" value="1"/>
</dbReference>
<dbReference type="SUPFAM" id="SSF54616">
    <property type="entry name" value="DNA-binding domain of Mlu1-box binding protein MBP1"/>
    <property type="match status" value="1"/>
</dbReference>
<dbReference type="GO" id="GO:0030907">
    <property type="term" value="C:MBF transcription complex"/>
    <property type="evidence" value="ECO:0007669"/>
    <property type="project" value="TreeGrafter"/>
</dbReference>
<dbReference type="InterPro" id="IPR036887">
    <property type="entry name" value="HTH_APSES_sf"/>
</dbReference>
<dbReference type="AlphaFoldDB" id="A0A194SAI9"/>
<dbReference type="InterPro" id="IPR051642">
    <property type="entry name" value="SWI6-like"/>
</dbReference>
<evidence type="ECO:0000256" key="3">
    <source>
        <dbReference type="PROSITE-ProRule" id="PRU00023"/>
    </source>
</evidence>
<dbReference type="STRING" id="578459.A0A194SAI9"/>
<dbReference type="FunFam" id="1.25.40.20:FF:000238">
    <property type="entry name" value="Unplaced genomic scaffold supercont1.20, whole genome shotgun sequence"/>
    <property type="match status" value="1"/>
</dbReference>
<sequence length="711" mass="76620">MEAPPLIYKATYSGVPVYEMPCHGVAVMRRQADAWVNATQVLKVAGFDKPQRTRVLEREVQRGTHEKVQGGYGKYQGTWIPMDRGVALARQYGVDRLLDPIFQFVPSATSPPLAPRHITAAPNRPRKKHDDSDEDYGGGGRSMTPAREDASETSQTPSPLGLEGDDDEYHDGGAGRAGPSSSKKRKVAHHDPAASMGGGGGGGGMAIDGVSAHQQLQGLGPLRYARMILDYFVSESQQIPQFLLAPPGDFDPNVVIDDDGHTALHWACAMGRMRIVKLLLTAGADIFRANSMGQTALMRSVMFTNNYDLRKFPELFELLHRSTINIDRQDRTVFHYIVDIALQKGKTHAARYYMETVLGRLAEYPDEVADILNFQDEEGETALTLAARARSKRLVKILLDHGADPKMANRDGKTAEDYILEDERFREQDVVNAAAAAAAAAAATVAPHPNGNGTLSGLISSATAAAGGGASSSSAAAGLGAAQLHTSETGQRVATDVIPRISSLLSTLATSFDAELADKERELAQADALAAALEAEIADARAQAQQLEQQAASRGAIEHEVSQLEGELEAKVGKRFRLGWEKWVRDEEGREQQYERDAAEGQQHEQEADLEAYRDLVANPPADAAERAQALASRIAEFRDERGRLFAQLVNAHAAVGTGAKLAQYRQLVALGCGVPLDQVDGAIEALVEDLDQGVGLPMRQGDAVDELVAA</sequence>
<evidence type="ECO:0000313" key="7">
    <source>
        <dbReference type="EMBL" id="KPV77475.1"/>
    </source>
</evidence>
<dbReference type="PANTHER" id="PTHR43828">
    <property type="entry name" value="ASPARAGINASE"/>
    <property type="match status" value="1"/>
</dbReference>
<accession>A0A194SAI9</accession>
<dbReference type="PROSITE" id="PS50297">
    <property type="entry name" value="ANK_REP_REGION"/>
    <property type="match status" value="2"/>
</dbReference>
<dbReference type="Proteomes" id="UP000053890">
    <property type="component" value="Unassembled WGS sequence"/>
</dbReference>
<dbReference type="SUPFAM" id="SSF48403">
    <property type="entry name" value="Ankyrin repeat"/>
    <property type="match status" value="1"/>
</dbReference>
<dbReference type="InterPro" id="IPR002110">
    <property type="entry name" value="Ankyrin_rpt"/>
</dbReference>
<dbReference type="OMA" id="IHHAAIM"/>